<name>A0ABV4FV38_9BRAD</name>
<comment type="caution">
    <text evidence="2">The sequence shown here is derived from an EMBL/GenBank/DDBJ whole genome shotgun (WGS) entry which is preliminary data.</text>
</comment>
<accession>A0ABV4FV38</accession>
<evidence type="ECO:0000256" key="1">
    <source>
        <dbReference type="SAM" id="Phobius"/>
    </source>
</evidence>
<proteinExistence type="predicted"/>
<reference evidence="2 3" key="1">
    <citation type="submission" date="2024-07" db="EMBL/GenBank/DDBJ databases">
        <title>Genomic Encyclopedia of Type Strains, Phase V (KMG-V): Genome sequencing to study the core and pangenomes of soil and plant-associated prokaryotes.</title>
        <authorList>
            <person name="Whitman W."/>
        </authorList>
    </citation>
    <scope>NUCLEOTIDE SEQUENCE [LARGE SCALE GENOMIC DNA]</scope>
    <source>
        <strain evidence="2 3">USDA 152</strain>
    </source>
</reference>
<keyword evidence="1" id="KW-0472">Membrane</keyword>
<protein>
    <submittedName>
        <fullName evidence="2">Uncharacterized protein</fullName>
    </submittedName>
</protein>
<gene>
    <name evidence="2" type="ORF">ABIG07_004429</name>
</gene>
<dbReference type="Proteomes" id="UP001565369">
    <property type="component" value="Unassembled WGS sequence"/>
</dbReference>
<sequence length="33" mass="3785">MSDFDKFDIREWLVPPLLVPVFLVLLIAVTAIL</sequence>
<feature type="transmembrane region" description="Helical" evidence="1">
    <location>
        <begin position="12"/>
        <end position="32"/>
    </location>
</feature>
<keyword evidence="1" id="KW-0812">Transmembrane</keyword>
<evidence type="ECO:0000313" key="3">
    <source>
        <dbReference type="Proteomes" id="UP001565369"/>
    </source>
</evidence>
<organism evidence="2 3">
    <name type="scientific">Bradyrhizobium ottawaense</name>
    <dbReference type="NCBI Taxonomy" id="931866"/>
    <lineage>
        <taxon>Bacteria</taxon>
        <taxon>Pseudomonadati</taxon>
        <taxon>Pseudomonadota</taxon>
        <taxon>Alphaproteobacteria</taxon>
        <taxon>Hyphomicrobiales</taxon>
        <taxon>Nitrobacteraceae</taxon>
        <taxon>Bradyrhizobium</taxon>
    </lineage>
</organism>
<keyword evidence="1" id="KW-1133">Transmembrane helix</keyword>
<keyword evidence="3" id="KW-1185">Reference proteome</keyword>
<dbReference type="EMBL" id="JBGBZJ010000003">
    <property type="protein sequence ID" value="MEY9455481.1"/>
    <property type="molecule type" value="Genomic_DNA"/>
</dbReference>
<evidence type="ECO:0000313" key="2">
    <source>
        <dbReference type="EMBL" id="MEY9455481.1"/>
    </source>
</evidence>